<name>C1DWH5_SULAA</name>
<dbReference type="EC" id="4.2.1.11" evidence="3 12"/>
<evidence type="ECO:0000256" key="4">
    <source>
        <dbReference type="ARBA" id="ARBA00017068"/>
    </source>
</evidence>
<evidence type="ECO:0000259" key="17">
    <source>
        <dbReference type="SMART" id="SM01193"/>
    </source>
</evidence>
<dbReference type="SMART" id="SM01193">
    <property type="entry name" value="Enolase_N"/>
    <property type="match status" value="1"/>
</dbReference>
<protein>
    <recommendedName>
        <fullName evidence="4 12">Enolase</fullName>
        <ecNumber evidence="3 12">4.2.1.11</ecNumber>
    </recommendedName>
    <alternativeName>
        <fullName evidence="12">2-phospho-D-glycerate hydro-lyase</fullName>
    </alternativeName>
    <alternativeName>
        <fullName evidence="12">2-phosphoglycerate dehydratase</fullName>
    </alternativeName>
</protein>
<dbReference type="PANTHER" id="PTHR11902:SF1">
    <property type="entry name" value="ENOLASE"/>
    <property type="match status" value="1"/>
</dbReference>
<dbReference type="SUPFAM" id="SSF51604">
    <property type="entry name" value="Enolase C-terminal domain-like"/>
    <property type="match status" value="1"/>
</dbReference>
<gene>
    <name evidence="12 18" type="primary">eno</name>
    <name evidence="18" type="ordered locus">SULAZ_1495</name>
</gene>
<dbReference type="KEGG" id="saf:SULAZ_1495"/>
<dbReference type="Gene3D" id="3.20.20.120">
    <property type="entry name" value="Enolase-like C-terminal domain"/>
    <property type="match status" value="1"/>
</dbReference>
<evidence type="ECO:0000256" key="14">
    <source>
        <dbReference type="PIRSR" id="PIRSR001400-2"/>
    </source>
</evidence>
<evidence type="ECO:0000313" key="19">
    <source>
        <dbReference type="Proteomes" id="UP000001369"/>
    </source>
</evidence>
<comment type="cofactor">
    <cofactor evidence="15">
        <name>Mg(2+)</name>
        <dbReference type="ChEBI" id="CHEBI:18420"/>
    </cofactor>
    <text evidence="15">Mg(2+) is required for catalysis and for stabilizing the dimer.</text>
</comment>
<feature type="binding site" evidence="14">
    <location>
        <position position="164"/>
    </location>
    <ligand>
        <name>substrate</name>
    </ligand>
</feature>
<evidence type="ECO:0000259" key="16">
    <source>
        <dbReference type="SMART" id="SM01192"/>
    </source>
</evidence>
<dbReference type="RefSeq" id="WP_012674249.1">
    <property type="nucleotide sequence ID" value="NC_012438.1"/>
</dbReference>
<dbReference type="SUPFAM" id="SSF54826">
    <property type="entry name" value="Enolase N-terminal domain-like"/>
    <property type="match status" value="1"/>
</dbReference>
<organism evidence="18 19">
    <name type="scientific">Sulfurihydrogenibium azorense (strain DSM 15241 / OCM 825 / Az-Fu1)</name>
    <dbReference type="NCBI Taxonomy" id="204536"/>
    <lineage>
        <taxon>Bacteria</taxon>
        <taxon>Pseudomonadati</taxon>
        <taxon>Aquificota</taxon>
        <taxon>Aquificia</taxon>
        <taxon>Aquificales</taxon>
        <taxon>Hydrogenothermaceae</taxon>
        <taxon>Sulfurihydrogenibium</taxon>
    </lineage>
</organism>
<evidence type="ECO:0000256" key="1">
    <source>
        <dbReference type="ARBA" id="ARBA00005031"/>
    </source>
</evidence>
<comment type="cofactor">
    <cofactor evidence="12">
        <name>Mg(2+)</name>
        <dbReference type="ChEBI" id="CHEBI:18420"/>
    </cofactor>
    <text evidence="12">Binds a second Mg(2+) ion via substrate during catalysis.</text>
</comment>
<dbReference type="InterPro" id="IPR029017">
    <property type="entry name" value="Enolase-like_N"/>
</dbReference>
<dbReference type="GO" id="GO:0005576">
    <property type="term" value="C:extracellular region"/>
    <property type="evidence" value="ECO:0007669"/>
    <property type="project" value="UniProtKB-SubCell"/>
</dbReference>
<feature type="active site" description="Proton acceptor" evidence="12 13">
    <location>
        <position position="335"/>
    </location>
</feature>
<feature type="binding site" evidence="14">
    <location>
        <begin position="362"/>
        <end position="365"/>
    </location>
    <ligand>
        <name>substrate</name>
    </ligand>
</feature>
<feature type="domain" description="Enolase N-terminal" evidence="17">
    <location>
        <begin position="4"/>
        <end position="134"/>
    </location>
</feature>
<keyword evidence="6 12" id="KW-0964">Secreted</keyword>
<evidence type="ECO:0000256" key="11">
    <source>
        <dbReference type="ARBA" id="ARBA00045763"/>
    </source>
</evidence>
<dbReference type="AlphaFoldDB" id="C1DWH5"/>
<feature type="binding site" evidence="12">
    <location>
        <position position="335"/>
    </location>
    <ligand>
        <name>(2R)-2-phosphoglycerate</name>
        <dbReference type="ChEBI" id="CHEBI:58289"/>
    </ligand>
</feature>
<proteinExistence type="inferred from homology"/>
<feature type="domain" description="Enolase C-terminal TIM barrel" evidence="16">
    <location>
        <begin position="139"/>
        <end position="423"/>
    </location>
</feature>
<feature type="binding site" evidence="14">
    <location>
        <position position="155"/>
    </location>
    <ligand>
        <name>substrate</name>
    </ligand>
</feature>
<dbReference type="GO" id="GO:0009986">
    <property type="term" value="C:cell surface"/>
    <property type="evidence" value="ECO:0007669"/>
    <property type="project" value="UniProtKB-SubCell"/>
</dbReference>
<feature type="binding site" evidence="12">
    <location>
        <position position="163"/>
    </location>
    <ligand>
        <name>(2R)-2-phosphoglycerate</name>
        <dbReference type="ChEBI" id="CHEBI:58289"/>
    </ligand>
</feature>
<dbReference type="STRING" id="204536.SULAZ_1495"/>
<dbReference type="SFLD" id="SFLDF00002">
    <property type="entry name" value="enolase"/>
    <property type="match status" value="1"/>
</dbReference>
<feature type="binding site" evidence="12 15">
    <location>
        <position position="242"/>
    </location>
    <ligand>
        <name>Mg(2+)</name>
        <dbReference type="ChEBI" id="CHEBI:18420"/>
    </ligand>
</feature>
<dbReference type="GO" id="GO:0000287">
    <property type="term" value="F:magnesium ion binding"/>
    <property type="evidence" value="ECO:0007669"/>
    <property type="project" value="UniProtKB-UniRule"/>
</dbReference>
<dbReference type="GO" id="GO:0000015">
    <property type="term" value="C:phosphopyruvate hydratase complex"/>
    <property type="evidence" value="ECO:0007669"/>
    <property type="project" value="InterPro"/>
</dbReference>
<dbReference type="FunFam" id="3.30.390.10:FF:000001">
    <property type="entry name" value="Enolase"/>
    <property type="match status" value="1"/>
</dbReference>
<evidence type="ECO:0000256" key="2">
    <source>
        <dbReference type="ARBA" id="ARBA00009604"/>
    </source>
</evidence>
<evidence type="ECO:0000256" key="13">
    <source>
        <dbReference type="PIRSR" id="PIRSR001400-1"/>
    </source>
</evidence>
<dbReference type="HOGENOM" id="CLU_031223_2_1_0"/>
<feature type="binding site" evidence="12 15">
    <location>
        <position position="283"/>
    </location>
    <ligand>
        <name>Mg(2+)</name>
        <dbReference type="ChEBI" id="CHEBI:18420"/>
    </ligand>
</feature>
<keyword evidence="8 12" id="KW-0460">Magnesium</keyword>
<comment type="subcellular location">
    <subcellularLocation>
        <location evidence="12">Cytoplasm</location>
    </subcellularLocation>
    <subcellularLocation>
        <location evidence="12">Secreted</location>
    </subcellularLocation>
    <subcellularLocation>
        <location evidence="12">Cell surface</location>
    </subcellularLocation>
    <text evidence="12">Fractions of enolase are present in both the cytoplasm and on the cell surface.</text>
</comment>
<dbReference type="NCBIfam" id="TIGR01060">
    <property type="entry name" value="eno"/>
    <property type="match status" value="1"/>
</dbReference>
<dbReference type="Pfam" id="PF03952">
    <property type="entry name" value="Enolase_N"/>
    <property type="match status" value="1"/>
</dbReference>
<evidence type="ECO:0000256" key="15">
    <source>
        <dbReference type="PIRSR" id="PIRSR001400-3"/>
    </source>
</evidence>
<dbReference type="Gene3D" id="3.30.390.10">
    <property type="entry name" value="Enolase-like, N-terminal domain"/>
    <property type="match status" value="1"/>
</dbReference>
<keyword evidence="7 12" id="KW-0479">Metal-binding</keyword>
<feature type="binding site" evidence="12">
    <location>
        <position position="365"/>
    </location>
    <ligand>
        <name>(2R)-2-phosphoglycerate</name>
        <dbReference type="ChEBI" id="CHEBI:58289"/>
    </ligand>
</feature>
<evidence type="ECO:0000313" key="18">
    <source>
        <dbReference type="EMBL" id="ACN98929.1"/>
    </source>
</evidence>
<keyword evidence="9 12" id="KW-0324">Glycolysis</keyword>
<dbReference type="InterPro" id="IPR000941">
    <property type="entry name" value="Enolase"/>
</dbReference>
<evidence type="ECO:0000256" key="8">
    <source>
        <dbReference type="ARBA" id="ARBA00022842"/>
    </source>
</evidence>
<keyword evidence="19" id="KW-1185">Reference proteome</keyword>
<keyword evidence="10 12" id="KW-0456">Lyase</keyword>
<evidence type="ECO:0000256" key="7">
    <source>
        <dbReference type="ARBA" id="ARBA00022723"/>
    </source>
</evidence>
<sequence>MSIIVDVYGREVLDSRGNPTVEATVVLESGSVGSAIVPSGASTGVNEALELRDGDKKRFLGKGVLKAVENINTKIADLLIGEESENQVRIDRIMIEADGTENKSNFGANAILAVSLAVARATAVEKEMSLYRYLGGCNAKVLPVPLMNVINGGAHADNDLDFQEFMIVPVCGGSFKEALRAGVETFHVLKSVLKEKGYSTNVGDEGGFAPALRSTKEALDLLMMAIEKAGYTPGEDIFLALDAASSEFYENGKYKFEGRDLTSEDMVILYEEIVGTYPVISIEDGLAENDWEGWKNLTATIGNKVQLVGDDLFTTNPKIILEGIKNNVANSVLIKLNQIGTLTETLDAIELAKSNNYTAVISHRSGESEDTFIADLAVATNAGQIKTGSASRTDRIAKYNQLLRIEEELGKDAVFKGKEAFKKFRF</sequence>
<accession>C1DWH5</accession>
<evidence type="ECO:0000256" key="12">
    <source>
        <dbReference type="HAMAP-Rule" id="MF_00318"/>
    </source>
</evidence>
<dbReference type="CDD" id="cd03313">
    <property type="entry name" value="enolase"/>
    <property type="match status" value="1"/>
</dbReference>
<dbReference type="PRINTS" id="PR00148">
    <property type="entry name" value="ENOLASE"/>
</dbReference>
<evidence type="ECO:0000256" key="9">
    <source>
        <dbReference type="ARBA" id="ARBA00023152"/>
    </source>
</evidence>
<evidence type="ECO:0000256" key="5">
    <source>
        <dbReference type="ARBA" id="ARBA00022490"/>
    </source>
</evidence>
<dbReference type="SMART" id="SM01192">
    <property type="entry name" value="Enolase_C"/>
    <property type="match status" value="1"/>
</dbReference>
<comment type="function">
    <text evidence="11 12">Catalyzes the reversible conversion of 2-phosphoglycerate (2-PG) into phosphoenolpyruvate (PEP). It is essential for the degradation of carbohydrates via glycolysis.</text>
</comment>
<feature type="binding site" evidence="12">
    <location>
        <position position="386"/>
    </location>
    <ligand>
        <name>(2R)-2-phosphoglycerate</name>
        <dbReference type="ChEBI" id="CHEBI:58289"/>
    </ligand>
</feature>
<keyword evidence="5 12" id="KW-0963">Cytoplasm</keyword>
<comment type="catalytic activity">
    <reaction evidence="12">
        <text>(2R)-2-phosphoglycerate = phosphoenolpyruvate + H2O</text>
        <dbReference type="Rhea" id="RHEA:10164"/>
        <dbReference type="ChEBI" id="CHEBI:15377"/>
        <dbReference type="ChEBI" id="CHEBI:58289"/>
        <dbReference type="ChEBI" id="CHEBI:58702"/>
        <dbReference type="EC" id="4.2.1.11"/>
    </reaction>
</comment>
<dbReference type="SFLD" id="SFLDS00001">
    <property type="entry name" value="Enolase"/>
    <property type="match status" value="1"/>
</dbReference>
<dbReference type="GO" id="GO:0004634">
    <property type="term" value="F:phosphopyruvate hydratase activity"/>
    <property type="evidence" value="ECO:0007669"/>
    <property type="project" value="UniProtKB-UniRule"/>
</dbReference>
<dbReference type="GO" id="GO:0006096">
    <property type="term" value="P:glycolytic process"/>
    <property type="evidence" value="ECO:0007669"/>
    <property type="project" value="UniProtKB-UniRule"/>
</dbReference>
<comment type="pathway">
    <text evidence="1 12">Carbohydrate degradation; glycolysis; pyruvate from D-glyceraldehyde 3-phosphate: step 4/5.</text>
</comment>
<dbReference type="InterPro" id="IPR036849">
    <property type="entry name" value="Enolase-like_C_sf"/>
</dbReference>
<evidence type="ECO:0000256" key="10">
    <source>
        <dbReference type="ARBA" id="ARBA00023239"/>
    </source>
</evidence>
<dbReference type="Pfam" id="PF00113">
    <property type="entry name" value="Enolase_C"/>
    <property type="match status" value="1"/>
</dbReference>
<dbReference type="InterPro" id="IPR020810">
    <property type="entry name" value="Enolase_C"/>
</dbReference>
<dbReference type="Proteomes" id="UP000001369">
    <property type="component" value="Chromosome"/>
</dbReference>
<feature type="binding site" evidence="12 15">
    <location>
        <position position="310"/>
    </location>
    <ligand>
        <name>Mg(2+)</name>
        <dbReference type="ChEBI" id="CHEBI:18420"/>
    </ligand>
</feature>
<dbReference type="SFLD" id="SFLDG00178">
    <property type="entry name" value="enolase"/>
    <property type="match status" value="1"/>
</dbReference>
<feature type="binding site" evidence="12">
    <location>
        <position position="364"/>
    </location>
    <ligand>
        <name>(2R)-2-phosphoglycerate</name>
        <dbReference type="ChEBI" id="CHEBI:58289"/>
    </ligand>
</feature>
<evidence type="ECO:0000256" key="3">
    <source>
        <dbReference type="ARBA" id="ARBA00012058"/>
    </source>
</evidence>
<dbReference type="EMBL" id="CP001229">
    <property type="protein sequence ID" value="ACN98929.1"/>
    <property type="molecule type" value="Genomic_DNA"/>
</dbReference>
<feature type="binding site" evidence="14">
    <location>
        <position position="386"/>
    </location>
    <ligand>
        <name>substrate</name>
    </ligand>
</feature>
<dbReference type="InterPro" id="IPR020811">
    <property type="entry name" value="Enolase_N"/>
</dbReference>
<dbReference type="PANTHER" id="PTHR11902">
    <property type="entry name" value="ENOLASE"/>
    <property type="match status" value="1"/>
</dbReference>
<feature type="active site" description="Proton donor" evidence="12 13">
    <location>
        <position position="205"/>
    </location>
</feature>
<evidence type="ECO:0000256" key="6">
    <source>
        <dbReference type="ARBA" id="ARBA00022525"/>
    </source>
</evidence>
<comment type="similarity">
    <text evidence="2 12">Belongs to the enolase family.</text>
</comment>
<dbReference type="PROSITE" id="PS00164">
    <property type="entry name" value="ENOLASE"/>
    <property type="match status" value="1"/>
</dbReference>
<dbReference type="UniPathway" id="UPA00109">
    <property type="reaction ID" value="UER00187"/>
</dbReference>
<reference evidence="18 19" key="1">
    <citation type="journal article" date="2009" name="J. Bacteriol.">
        <title>Complete and draft genome sequences of six members of the Aquificales.</title>
        <authorList>
            <person name="Reysenbach A.L."/>
            <person name="Hamamura N."/>
            <person name="Podar M."/>
            <person name="Griffiths E."/>
            <person name="Ferreira S."/>
            <person name="Hochstein R."/>
            <person name="Heidelberg J."/>
            <person name="Johnson J."/>
            <person name="Mead D."/>
            <person name="Pohorille A."/>
            <person name="Sarmiento M."/>
            <person name="Schweighofer K."/>
            <person name="Seshadri R."/>
            <person name="Voytek M.A."/>
        </authorList>
    </citation>
    <scope>NUCLEOTIDE SEQUENCE [LARGE SCALE GENOMIC DNA]</scope>
    <source>
        <strain evidence="19">Az-Fu1 / DSM 15241 / OCM 825</strain>
    </source>
</reference>
<feature type="binding site" evidence="14">
    <location>
        <position position="310"/>
    </location>
    <ligand>
        <name>substrate</name>
    </ligand>
</feature>
<dbReference type="OrthoDB" id="9804716at2"/>
<feature type="binding site" evidence="14">
    <location>
        <position position="283"/>
    </location>
    <ligand>
        <name>substrate</name>
    </ligand>
</feature>
<keyword evidence="18" id="KW-0670">Pyruvate</keyword>
<dbReference type="PIRSF" id="PIRSF001400">
    <property type="entry name" value="Enolase"/>
    <property type="match status" value="1"/>
</dbReference>
<dbReference type="HAMAP" id="MF_00318">
    <property type="entry name" value="Enolase"/>
    <property type="match status" value="1"/>
</dbReference>
<dbReference type="InterPro" id="IPR020809">
    <property type="entry name" value="Enolase_CS"/>
</dbReference>
<dbReference type="eggNOG" id="COG0148">
    <property type="taxonomic scope" value="Bacteria"/>
</dbReference>
<dbReference type="FunFam" id="3.20.20.120:FF:000001">
    <property type="entry name" value="Enolase"/>
    <property type="match status" value="1"/>
</dbReference>